<dbReference type="GO" id="GO:0009295">
    <property type="term" value="C:nucleoid"/>
    <property type="evidence" value="ECO:0007669"/>
    <property type="project" value="TreeGrafter"/>
</dbReference>
<keyword evidence="2" id="KW-0227">DNA damage</keyword>
<gene>
    <name evidence="5" type="primary">ssb</name>
    <name evidence="5" type="ORF">L21SP5_03241</name>
</gene>
<reference evidence="5 6" key="1">
    <citation type="submission" date="2015-11" db="EMBL/GenBank/DDBJ databases">
        <title>Description and complete genome sequence of a novel strain predominating in hypersaline microbial mats and representing a new family of the Bacteriodetes phylum.</title>
        <authorList>
            <person name="Spring S."/>
            <person name="Bunk B."/>
            <person name="Sproer C."/>
            <person name="Klenk H.-P."/>
        </authorList>
    </citation>
    <scope>NUCLEOTIDE SEQUENCE [LARGE SCALE GENOMIC DNA]</scope>
    <source>
        <strain evidence="5 6">L21-Spi-D4</strain>
    </source>
</reference>
<feature type="short sequence motif" description="Important for interaction with partner proteins" evidence="2">
    <location>
        <begin position="140"/>
        <end position="145"/>
    </location>
</feature>
<dbReference type="Gene3D" id="2.40.50.140">
    <property type="entry name" value="Nucleic acid-binding proteins"/>
    <property type="match status" value="1"/>
</dbReference>
<dbReference type="PANTHER" id="PTHR10302:SF0">
    <property type="entry name" value="SINGLE-STRANDED DNA-BINDING PROTEIN, MITOCHONDRIAL"/>
    <property type="match status" value="1"/>
</dbReference>
<sequence length="145" mass="16412">MSVNKVILVGNVGKDPEVKHLENDLSLARFPLATSERFKNKQGERTERTEWHNVVVWRGLAKVVEDYVKKGSQLYIEGRIQTRKYQDRDGNDRYSTEIVADNMQMLDRKGSADNSNQGKAAPSAAQEPAPSSDYNSQPDEEDLPF</sequence>
<comment type="caution">
    <text evidence="2">Lacks conserved residue(s) required for the propagation of feature annotation.</text>
</comment>
<evidence type="ECO:0000256" key="1">
    <source>
        <dbReference type="ARBA" id="ARBA00023125"/>
    </source>
</evidence>
<dbReference type="SUPFAM" id="SSF50249">
    <property type="entry name" value="Nucleic acid-binding proteins"/>
    <property type="match status" value="1"/>
</dbReference>
<keyword evidence="6" id="KW-1185">Reference proteome</keyword>
<comment type="function">
    <text evidence="2">Plays an important role in DNA replication, recombination and repair. Binds to ssDNA and to an array of partner proteins to recruit them to their sites of action during DNA metabolism.</text>
</comment>
<dbReference type="Proteomes" id="UP000064893">
    <property type="component" value="Chromosome"/>
</dbReference>
<comment type="subunit">
    <text evidence="2">Homotetramer.</text>
</comment>
<dbReference type="PANTHER" id="PTHR10302">
    <property type="entry name" value="SINGLE-STRANDED DNA-BINDING PROTEIN"/>
    <property type="match status" value="1"/>
</dbReference>
<evidence type="ECO:0000256" key="3">
    <source>
        <dbReference type="PIRNR" id="PIRNR002070"/>
    </source>
</evidence>
<dbReference type="GO" id="GO:0006310">
    <property type="term" value="P:DNA recombination"/>
    <property type="evidence" value="ECO:0007669"/>
    <property type="project" value="UniProtKB-UniRule"/>
</dbReference>
<evidence type="ECO:0000313" key="6">
    <source>
        <dbReference type="Proteomes" id="UP000064893"/>
    </source>
</evidence>
<dbReference type="GO" id="GO:0003697">
    <property type="term" value="F:single-stranded DNA binding"/>
    <property type="evidence" value="ECO:0007669"/>
    <property type="project" value="UniProtKB-UniRule"/>
</dbReference>
<dbReference type="GO" id="GO:0006281">
    <property type="term" value="P:DNA repair"/>
    <property type="evidence" value="ECO:0007669"/>
    <property type="project" value="UniProtKB-UniRule"/>
</dbReference>
<dbReference type="PATRIC" id="fig|1307839.3.peg.3409"/>
<dbReference type="CDD" id="cd04496">
    <property type="entry name" value="SSB_OBF"/>
    <property type="match status" value="1"/>
</dbReference>
<dbReference type="PROSITE" id="PS50935">
    <property type="entry name" value="SSB"/>
    <property type="match status" value="1"/>
</dbReference>
<dbReference type="RefSeq" id="WP_057954203.1">
    <property type="nucleotide sequence ID" value="NZ_CP013118.1"/>
</dbReference>
<evidence type="ECO:0000256" key="4">
    <source>
        <dbReference type="SAM" id="MobiDB-lite"/>
    </source>
</evidence>
<keyword evidence="2" id="KW-0234">DNA repair</keyword>
<proteinExistence type="inferred from homology"/>
<dbReference type="PIRSF" id="PIRSF002070">
    <property type="entry name" value="SSB"/>
    <property type="match status" value="1"/>
</dbReference>
<feature type="region of interest" description="Disordered" evidence="4">
    <location>
        <begin position="105"/>
        <end position="145"/>
    </location>
</feature>
<organism evidence="5 6">
    <name type="scientific">Salinivirga cyanobacteriivorans</name>
    <dbReference type="NCBI Taxonomy" id="1307839"/>
    <lineage>
        <taxon>Bacteria</taxon>
        <taxon>Pseudomonadati</taxon>
        <taxon>Bacteroidota</taxon>
        <taxon>Bacteroidia</taxon>
        <taxon>Bacteroidales</taxon>
        <taxon>Salinivirgaceae</taxon>
        <taxon>Salinivirga</taxon>
    </lineage>
</organism>
<accession>A0A0S2I3P2</accession>
<dbReference type="AlphaFoldDB" id="A0A0S2I3P2"/>
<dbReference type="InterPro" id="IPR000424">
    <property type="entry name" value="Primosome_PriB/ssb"/>
</dbReference>
<dbReference type="EMBL" id="CP013118">
    <property type="protein sequence ID" value="ALO16855.1"/>
    <property type="molecule type" value="Genomic_DNA"/>
</dbReference>
<feature type="compositionally biased region" description="Low complexity" evidence="4">
    <location>
        <begin position="120"/>
        <end position="132"/>
    </location>
</feature>
<protein>
    <recommendedName>
        <fullName evidence="2 3">Single-stranded DNA-binding protein</fullName>
        <shortName evidence="2">SSB</shortName>
    </recommendedName>
</protein>
<dbReference type="HAMAP" id="MF_00984">
    <property type="entry name" value="SSB"/>
    <property type="match status" value="1"/>
</dbReference>
<dbReference type="GO" id="GO:0006260">
    <property type="term" value="P:DNA replication"/>
    <property type="evidence" value="ECO:0007669"/>
    <property type="project" value="UniProtKB-UniRule"/>
</dbReference>
<keyword evidence="2" id="KW-0233">DNA recombination</keyword>
<dbReference type="STRING" id="1307839.L21SP5_03241"/>
<dbReference type="OrthoDB" id="9809878at2"/>
<keyword evidence="2" id="KW-0235">DNA replication</keyword>
<evidence type="ECO:0000313" key="5">
    <source>
        <dbReference type="EMBL" id="ALO16855.1"/>
    </source>
</evidence>
<dbReference type="NCBIfam" id="TIGR00621">
    <property type="entry name" value="ssb"/>
    <property type="match status" value="1"/>
</dbReference>
<dbReference type="KEGG" id="blq:L21SP5_03241"/>
<dbReference type="InterPro" id="IPR012340">
    <property type="entry name" value="NA-bd_OB-fold"/>
</dbReference>
<dbReference type="InterPro" id="IPR011344">
    <property type="entry name" value="ssDNA-bd"/>
</dbReference>
<keyword evidence="1 2" id="KW-0238">DNA-binding</keyword>
<dbReference type="Pfam" id="PF00436">
    <property type="entry name" value="SSB"/>
    <property type="match status" value="1"/>
</dbReference>
<evidence type="ECO:0000256" key="2">
    <source>
        <dbReference type="HAMAP-Rule" id="MF_00984"/>
    </source>
</evidence>
<name>A0A0S2I3P2_9BACT</name>